<dbReference type="InterPro" id="IPR018247">
    <property type="entry name" value="EF_Hand_1_Ca_BS"/>
</dbReference>
<proteinExistence type="predicted"/>
<feature type="compositionally biased region" description="Basic and acidic residues" evidence="1">
    <location>
        <begin position="175"/>
        <end position="194"/>
    </location>
</feature>
<dbReference type="PROSITE" id="PS00018">
    <property type="entry name" value="EF_HAND_1"/>
    <property type="match status" value="1"/>
</dbReference>
<protein>
    <recommendedName>
        <fullName evidence="3">HAT C-terminal dimerisation domain-containing protein</fullName>
    </recommendedName>
</protein>
<sequence>MNATKAVLQQMESVYQSRITLTWPTVHTQLANHGVQNVLRLLDLILCFPPTSVANECTFSAMKLCKGKRRGRMLLTIQLQSKSIQEFDPDKAIKLWMKTPTGQQRRLNYTRRTPVAASLNTHYAEPIDVEVLDSNEGVEEEPQVSVSDIPEVENEVEMEVEGETVTESDTESDSDSDRDNELTELEVERELERI</sequence>
<dbReference type="EMBL" id="JH816140">
    <property type="protein sequence ID" value="EKC26665.1"/>
    <property type="molecule type" value="Genomic_DNA"/>
</dbReference>
<feature type="compositionally biased region" description="Acidic residues" evidence="1">
    <location>
        <begin position="150"/>
        <end position="174"/>
    </location>
</feature>
<dbReference type="HOGENOM" id="CLU_1403694_0_0_1"/>
<evidence type="ECO:0000256" key="1">
    <source>
        <dbReference type="SAM" id="MobiDB-lite"/>
    </source>
</evidence>
<feature type="region of interest" description="Disordered" evidence="1">
    <location>
        <begin position="133"/>
        <end position="194"/>
    </location>
</feature>
<evidence type="ECO:0008006" key="3">
    <source>
        <dbReference type="Google" id="ProtNLM"/>
    </source>
</evidence>
<accession>K1QD42</accession>
<name>K1QD42_MAGGI</name>
<dbReference type="AlphaFoldDB" id="K1QD42"/>
<organism evidence="2">
    <name type="scientific">Magallana gigas</name>
    <name type="common">Pacific oyster</name>
    <name type="synonym">Crassostrea gigas</name>
    <dbReference type="NCBI Taxonomy" id="29159"/>
    <lineage>
        <taxon>Eukaryota</taxon>
        <taxon>Metazoa</taxon>
        <taxon>Spiralia</taxon>
        <taxon>Lophotrochozoa</taxon>
        <taxon>Mollusca</taxon>
        <taxon>Bivalvia</taxon>
        <taxon>Autobranchia</taxon>
        <taxon>Pteriomorphia</taxon>
        <taxon>Ostreida</taxon>
        <taxon>Ostreoidea</taxon>
        <taxon>Ostreidae</taxon>
        <taxon>Magallana</taxon>
    </lineage>
</organism>
<gene>
    <name evidence="2" type="ORF">CGI_10017901</name>
</gene>
<dbReference type="InParanoid" id="K1QD42"/>
<reference evidence="2" key="1">
    <citation type="journal article" date="2012" name="Nature">
        <title>The oyster genome reveals stress adaptation and complexity of shell formation.</title>
        <authorList>
            <person name="Zhang G."/>
            <person name="Fang X."/>
            <person name="Guo X."/>
            <person name="Li L."/>
            <person name="Luo R."/>
            <person name="Xu F."/>
            <person name="Yang P."/>
            <person name="Zhang L."/>
            <person name="Wang X."/>
            <person name="Qi H."/>
            <person name="Xiong Z."/>
            <person name="Que H."/>
            <person name="Xie Y."/>
            <person name="Holland P.W."/>
            <person name="Paps J."/>
            <person name="Zhu Y."/>
            <person name="Wu F."/>
            <person name="Chen Y."/>
            <person name="Wang J."/>
            <person name="Peng C."/>
            <person name="Meng J."/>
            <person name="Yang L."/>
            <person name="Liu J."/>
            <person name="Wen B."/>
            <person name="Zhang N."/>
            <person name="Huang Z."/>
            <person name="Zhu Q."/>
            <person name="Feng Y."/>
            <person name="Mount A."/>
            <person name="Hedgecock D."/>
            <person name="Xu Z."/>
            <person name="Liu Y."/>
            <person name="Domazet-Loso T."/>
            <person name="Du Y."/>
            <person name="Sun X."/>
            <person name="Zhang S."/>
            <person name="Liu B."/>
            <person name="Cheng P."/>
            <person name="Jiang X."/>
            <person name="Li J."/>
            <person name="Fan D."/>
            <person name="Wang W."/>
            <person name="Fu W."/>
            <person name="Wang T."/>
            <person name="Wang B."/>
            <person name="Zhang J."/>
            <person name="Peng Z."/>
            <person name="Li Y."/>
            <person name="Li N."/>
            <person name="Wang J."/>
            <person name="Chen M."/>
            <person name="He Y."/>
            <person name="Tan F."/>
            <person name="Song X."/>
            <person name="Zheng Q."/>
            <person name="Huang R."/>
            <person name="Yang H."/>
            <person name="Du X."/>
            <person name="Chen L."/>
            <person name="Yang M."/>
            <person name="Gaffney P.M."/>
            <person name="Wang S."/>
            <person name="Luo L."/>
            <person name="She Z."/>
            <person name="Ming Y."/>
            <person name="Huang W."/>
            <person name="Zhang S."/>
            <person name="Huang B."/>
            <person name="Zhang Y."/>
            <person name="Qu T."/>
            <person name="Ni P."/>
            <person name="Miao G."/>
            <person name="Wang J."/>
            <person name="Wang Q."/>
            <person name="Steinberg C.E."/>
            <person name="Wang H."/>
            <person name="Li N."/>
            <person name="Qian L."/>
            <person name="Zhang G."/>
            <person name="Li Y."/>
            <person name="Yang H."/>
            <person name="Liu X."/>
            <person name="Wang J."/>
            <person name="Yin Y."/>
            <person name="Wang J."/>
        </authorList>
    </citation>
    <scope>NUCLEOTIDE SEQUENCE [LARGE SCALE GENOMIC DNA]</scope>
    <source>
        <strain evidence="2">05x7-T-G4-1.051#20</strain>
    </source>
</reference>
<feature type="compositionally biased region" description="Acidic residues" evidence="1">
    <location>
        <begin position="133"/>
        <end position="142"/>
    </location>
</feature>
<evidence type="ECO:0000313" key="2">
    <source>
        <dbReference type="EMBL" id="EKC26665.1"/>
    </source>
</evidence>